<feature type="compositionally biased region" description="Low complexity" evidence="1">
    <location>
        <begin position="56"/>
        <end position="69"/>
    </location>
</feature>
<evidence type="ECO:0008006" key="5">
    <source>
        <dbReference type="Google" id="ProtNLM"/>
    </source>
</evidence>
<keyword evidence="4" id="KW-1185">Reference proteome</keyword>
<accession>A0ABT5BUV3</accession>
<feature type="region of interest" description="Disordered" evidence="1">
    <location>
        <begin position="45"/>
        <end position="69"/>
    </location>
</feature>
<evidence type="ECO:0000313" key="3">
    <source>
        <dbReference type="EMBL" id="MDC0677847.1"/>
    </source>
</evidence>
<dbReference type="Proteomes" id="UP001217485">
    <property type="component" value="Unassembled WGS sequence"/>
</dbReference>
<evidence type="ECO:0000256" key="2">
    <source>
        <dbReference type="SAM" id="SignalP"/>
    </source>
</evidence>
<comment type="caution">
    <text evidence="3">The sequence shown here is derived from an EMBL/GenBank/DDBJ whole genome shotgun (WGS) entry which is preliminary data.</text>
</comment>
<keyword evidence="2" id="KW-0732">Signal</keyword>
<reference evidence="3 4" key="1">
    <citation type="submission" date="2023-01" db="EMBL/GenBank/DDBJ databases">
        <title>Minimal conservation of predation-associated metabolite biosynthetic gene clusters underscores biosynthetic potential of Myxococcota including descriptions for ten novel species: Archangium lansinium sp. nov., Myxococcus landrumus sp. nov., Nannocystis bai.</title>
        <authorList>
            <person name="Ahearne A."/>
            <person name="Stevens C."/>
            <person name="Dowd S."/>
        </authorList>
    </citation>
    <scope>NUCLEOTIDE SEQUENCE [LARGE SCALE GENOMIC DNA]</scope>
    <source>
        <strain evidence="3 4">WIWO2</strain>
    </source>
</reference>
<feature type="chain" id="PRO_5045407260" description="Secreted protein" evidence="2">
    <location>
        <begin position="45"/>
        <end position="263"/>
    </location>
</feature>
<dbReference type="EMBL" id="JAQNDK010000001">
    <property type="protein sequence ID" value="MDC0677847.1"/>
    <property type="molecule type" value="Genomic_DNA"/>
</dbReference>
<name>A0ABT5BUV3_9BACT</name>
<evidence type="ECO:0000313" key="4">
    <source>
        <dbReference type="Proteomes" id="UP001217485"/>
    </source>
</evidence>
<organism evidence="3 4">
    <name type="scientific">Sorangium atrum</name>
    <dbReference type="NCBI Taxonomy" id="2995308"/>
    <lineage>
        <taxon>Bacteria</taxon>
        <taxon>Pseudomonadati</taxon>
        <taxon>Myxococcota</taxon>
        <taxon>Polyangia</taxon>
        <taxon>Polyangiales</taxon>
        <taxon>Polyangiaceae</taxon>
        <taxon>Sorangium</taxon>
    </lineage>
</organism>
<gene>
    <name evidence="3" type="ORF">POL72_08905</name>
</gene>
<feature type="signal peptide" evidence="2">
    <location>
        <begin position="1"/>
        <end position="44"/>
    </location>
</feature>
<protein>
    <recommendedName>
        <fullName evidence="5">Secreted protein</fullName>
    </recommendedName>
</protein>
<sequence>MPIGQTKGSIVPHRRIAAPRARGTRAAAVLAALLGLAAPAAAQAQGAPKPARGDAARPGAPGTAPATAGAPIAPAPVPIAPVPAPIAPAPVPIAPAGGALLPIAQGYYLPTPPLPPWANPRTIEYEEGDPIPRGYALRTRADRKLVTAGLLTFGIPYALTFTVAGIASLDNDDFGEFGPLFIPFAGPMLAAGTLEAEGAGIFWLTMDAVTQVGGLLLYAAGLANEDVYLERQFTVSSRDPGPAVTRWPAVSIGASSAGLRWRF</sequence>
<proteinExistence type="predicted"/>
<evidence type="ECO:0000256" key="1">
    <source>
        <dbReference type="SAM" id="MobiDB-lite"/>
    </source>
</evidence>
<dbReference type="RefSeq" id="WP_272094597.1">
    <property type="nucleotide sequence ID" value="NZ_JAQNDK010000001.1"/>
</dbReference>